<feature type="domain" description="NIF system FeS cluster assembly NifU N-terminal" evidence="1">
    <location>
        <begin position="5"/>
        <end position="26"/>
    </location>
</feature>
<name>A0A6J4RZY8_9ACTN</name>
<proteinExistence type="predicted"/>
<dbReference type="SUPFAM" id="SSF82649">
    <property type="entry name" value="SufE/NifU"/>
    <property type="match status" value="1"/>
</dbReference>
<feature type="non-terminal residue" evidence="2">
    <location>
        <position position="33"/>
    </location>
</feature>
<dbReference type="Pfam" id="PF01592">
    <property type="entry name" value="NifU_N"/>
    <property type="match status" value="1"/>
</dbReference>
<dbReference type="Gene3D" id="3.90.1010.10">
    <property type="match status" value="1"/>
</dbReference>
<evidence type="ECO:0000259" key="1">
    <source>
        <dbReference type="Pfam" id="PF01592"/>
    </source>
</evidence>
<protein>
    <recommendedName>
        <fullName evidence="1">NIF system FeS cluster assembly NifU N-terminal domain-containing protein</fullName>
    </recommendedName>
</protein>
<dbReference type="GO" id="GO:0005506">
    <property type="term" value="F:iron ion binding"/>
    <property type="evidence" value="ECO:0007669"/>
    <property type="project" value="InterPro"/>
</dbReference>
<dbReference type="AlphaFoldDB" id="A0A6J4RZY8"/>
<dbReference type="InterPro" id="IPR002871">
    <property type="entry name" value="NIF_FeS_clus_asmbl_NifU_N"/>
</dbReference>
<organism evidence="2">
    <name type="scientific">uncultured Solirubrobacterales bacterium</name>
    <dbReference type="NCBI Taxonomy" id="768556"/>
    <lineage>
        <taxon>Bacteria</taxon>
        <taxon>Bacillati</taxon>
        <taxon>Actinomycetota</taxon>
        <taxon>Thermoleophilia</taxon>
        <taxon>Solirubrobacterales</taxon>
        <taxon>environmental samples</taxon>
    </lineage>
</organism>
<reference evidence="2" key="1">
    <citation type="submission" date="2020-02" db="EMBL/GenBank/DDBJ databases">
        <authorList>
            <person name="Meier V. D."/>
        </authorList>
    </citation>
    <scope>NUCLEOTIDE SEQUENCE</scope>
    <source>
        <strain evidence="2">AVDCRST_MAG17</strain>
    </source>
</reference>
<dbReference type="EMBL" id="CADCVV010000003">
    <property type="protein sequence ID" value="CAA9479524.1"/>
    <property type="molecule type" value="Genomic_DNA"/>
</dbReference>
<accession>A0A6J4RZY8</accession>
<gene>
    <name evidence="2" type="ORF">AVDCRST_MAG17-64</name>
</gene>
<sequence length="33" mass="4272">MDELYRDYILDHYKNPRNFGELERHDLEWHDHN</sequence>
<dbReference type="GO" id="GO:0051536">
    <property type="term" value="F:iron-sulfur cluster binding"/>
    <property type="evidence" value="ECO:0007669"/>
    <property type="project" value="InterPro"/>
</dbReference>
<evidence type="ECO:0000313" key="2">
    <source>
        <dbReference type="EMBL" id="CAA9479524.1"/>
    </source>
</evidence>
<dbReference type="GO" id="GO:0016226">
    <property type="term" value="P:iron-sulfur cluster assembly"/>
    <property type="evidence" value="ECO:0007669"/>
    <property type="project" value="InterPro"/>
</dbReference>